<dbReference type="AlphaFoldDB" id="A0A9P5CP43"/>
<keyword evidence="2" id="KW-1185">Reference proteome</keyword>
<proteinExistence type="predicted"/>
<gene>
    <name evidence="1" type="ORF">M406DRAFT_331315</name>
</gene>
<dbReference type="Proteomes" id="UP000803844">
    <property type="component" value="Unassembled WGS sequence"/>
</dbReference>
<reference evidence="1" key="1">
    <citation type="journal article" date="2020" name="Phytopathology">
        <title>Genome sequence of the chestnut blight fungus Cryphonectria parasitica EP155: A fundamental resource for an archetypical invasive plant pathogen.</title>
        <authorList>
            <person name="Crouch J.A."/>
            <person name="Dawe A."/>
            <person name="Aerts A."/>
            <person name="Barry K."/>
            <person name="Churchill A.C.L."/>
            <person name="Grimwood J."/>
            <person name="Hillman B."/>
            <person name="Milgroom M.G."/>
            <person name="Pangilinan J."/>
            <person name="Smith M."/>
            <person name="Salamov A."/>
            <person name="Schmutz J."/>
            <person name="Yadav J."/>
            <person name="Grigoriev I.V."/>
            <person name="Nuss D."/>
        </authorList>
    </citation>
    <scope>NUCLEOTIDE SEQUENCE</scope>
    <source>
        <strain evidence="1">EP155</strain>
    </source>
</reference>
<evidence type="ECO:0000313" key="2">
    <source>
        <dbReference type="Proteomes" id="UP000803844"/>
    </source>
</evidence>
<evidence type="ECO:0000313" key="1">
    <source>
        <dbReference type="EMBL" id="KAF3765002.1"/>
    </source>
</evidence>
<dbReference type="RefSeq" id="XP_040775963.1">
    <property type="nucleotide sequence ID" value="XM_040920614.1"/>
</dbReference>
<organism evidence="1 2">
    <name type="scientific">Cryphonectria parasitica (strain ATCC 38755 / EP155)</name>
    <dbReference type="NCBI Taxonomy" id="660469"/>
    <lineage>
        <taxon>Eukaryota</taxon>
        <taxon>Fungi</taxon>
        <taxon>Dikarya</taxon>
        <taxon>Ascomycota</taxon>
        <taxon>Pezizomycotina</taxon>
        <taxon>Sordariomycetes</taxon>
        <taxon>Sordariomycetidae</taxon>
        <taxon>Diaporthales</taxon>
        <taxon>Cryphonectriaceae</taxon>
        <taxon>Cryphonectria-Endothia species complex</taxon>
        <taxon>Cryphonectria</taxon>
    </lineage>
</organism>
<dbReference type="GeneID" id="63837743"/>
<name>A0A9P5CP43_CRYP1</name>
<accession>A0A9P5CP43</accession>
<protein>
    <submittedName>
        <fullName evidence="1">Uncharacterized protein</fullName>
    </submittedName>
</protein>
<dbReference type="EMBL" id="MU032348">
    <property type="protein sequence ID" value="KAF3765002.1"/>
    <property type="molecule type" value="Genomic_DNA"/>
</dbReference>
<comment type="caution">
    <text evidence="1">The sequence shown here is derived from an EMBL/GenBank/DDBJ whole genome shotgun (WGS) entry which is preliminary data.</text>
</comment>
<sequence>MSIINITVLNPAILQNLRNYNWEDDGTFDFEMIDRYDESIATLIMVGAAGAMSDCAYKALEEVFGYSAMTTPFPPKRNRLIKASRAWLRRIISGHQNSKHSM</sequence>